<keyword evidence="7" id="KW-0460">Magnesium</keyword>
<dbReference type="SUPFAM" id="SSF56784">
    <property type="entry name" value="HAD-like"/>
    <property type="match status" value="1"/>
</dbReference>
<dbReference type="Pfam" id="PF12710">
    <property type="entry name" value="HAD"/>
    <property type="match status" value="1"/>
</dbReference>
<sequence>MKTSYSGTLFSTISASNPMRLALFDLDNTLLGGDSDHAWGDYLCRRGILDAATYKTRNDEFYQDYLAGTLNMTDYLNFTLEILGNTDMAQLEEWHRDFMRDCIEPIMLPKALELIAKHRDAGDKLVVITATNRFVTAPIVARLGIDTLLATECEMVDGRYTGRTTGVPCFREGKVTRLNQWLEDNAFSLEDSYFYSDSMNDLPLLEQVANPVAVDPDDKLRAEAERRGWPVITLRN</sequence>
<evidence type="ECO:0000256" key="5">
    <source>
        <dbReference type="ARBA" id="ARBA00022723"/>
    </source>
</evidence>
<dbReference type="AlphaFoldDB" id="A0A0P9PJE6"/>
<dbReference type="InterPro" id="IPR006385">
    <property type="entry name" value="HAD_hydro_SerB1"/>
</dbReference>
<comment type="caution">
    <text evidence="11">The sequence shown here is derived from an EMBL/GenBank/DDBJ whole genome shotgun (WGS) entry which is preliminary data.</text>
</comment>
<protein>
    <recommendedName>
        <fullName evidence="4">Histidinol-phosphatase</fullName>
        <ecNumber evidence="3">3.1.3.15</ecNumber>
    </recommendedName>
    <alternativeName>
        <fullName evidence="8">Histidinol-phosphate phosphatase</fullName>
    </alternativeName>
</protein>
<comment type="pathway">
    <text evidence="1">Amino-acid biosynthesis; L-histidine biosynthesis; L-histidine from 5-phospho-alpha-D-ribose 1-diphosphate: step 8/9.</text>
</comment>
<comment type="function">
    <text evidence="10">Catalyzes the dephosphorylation of histidinol-phosphate to histidinol, the direct precursor of histidine.</text>
</comment>
<keyword evidence="6 11" id="KW-0378">Hydrolase</keyword>
<evidence type="ECO:0000256" key="10">
    <source>
        <dbReference type="ARBA" id="ARBA00053547"/>
    </source>
</evidence>
<dbReference type="NCBIfam" id="TIGR01488">
    <property type="entry name" value="HAD-SF-IB"/>
    <property type="match status" value="1"/>
</dbReference>
<evidence type="ECO:0000256" key="1">
    <source>
        <dbReference type="ARBA" id="ARBA00004970"/>
    </source>
</evidence>
<dbReference type="PATRIC" id="fig|235272.12.peg.3141"/>
<dbReference type="GO" id="GO:0004401">
    <property type="term" value="F:histidinol-phosphatase activity"/>
    <property type="evidence" value="ECO:0007669"/>
    <property type="project" value="UniProtKB-EC"/>
</dbReference>
<dbReference type="Gene3D" id="3.40.50.1000">
    <property type="entry name" value="HAD superfamily/HAD-like"/>
    <property type="match status" value="1"/>
</dbReference>
<evidence type="ECO:0000256" key="9">
    <source>
        <dbReference type="ARBA" id="ARBA00052092"/>
    </source>
</evidence>
<organism evidence="11 12">
    <name type="scientific">Pseudomonas amygdali pv. dendropanacis</name>
    <dbReference type="NCBI Taxonomy" id="235272"/>
    <lineage>
        <taxon>Bacteria</taxon>
        <taxon>Pseudomonadati</taxon>
        <taxon>Pseudomonadota</taxon>
        <taxon>Gammaproteobacteria</taxon>
        <taxon>Pseudomonadales</taxon>
        <taxon>Pseudomonadaceae</taxon>
        <taxon>Pseudomonas</taxon>
        <taxon>Pseudomonas amygdali</taxon>
    </lineage>
</organism>
<evidence type="ECO:0000256" key="4">
    <source>
        <dbReference type="ARBA" id="ARBA00021697"/>
    </source>
</evidence>
<dbReference type="PANTHER" id="PTHR43344">
    <property type="entry name" value="PHOSPHOSERINE PHOSPHATASE"/>
    <property type="match status" value="1"/>
</dbReference>
<evidence type="ECO:0000256" key="6">
    <source>
        <dbReference type="ARBA" id="ARBA00022801"/>
    </source>
</evidence>
<dbReference type="EC" id="3.1.3.15" evidence="3"/>
<keyword evidence="5" id="KW-0479">Metal-binding</keyword>
<reference evidence="11 12" key="1">
    <citation type="submission" date="2015-09" db="EMBL/GenBank/DDBJ databases">
        <title>Genome announcement of multiple Pseudomonas syringae strains.</title>
        <authorList>
            <person name="Thakur S."/>
            <person name="Wang P.W."/>
            <person name="Gong Y."/>
            <person name="Weir B.S."/>
            <person name="Guttman D.S."/>
        </authorList>
    </citation>
    <scope>NUCLEOTIDE SEQUENCE [LARGE SCALE GENOMIC DNA]</scope>
    <source>
        <strain evidence="11 12">ICMP9150</strain>
    </source>
</reference>
<dbReference type="CDD" id="cd02612">
    <property type="entry name" value="HAD_PGPPase"/>
    <property type="match status" value="1"/>
</dbReference>
<dbReference type="FunFam" id="3.40.50.1000:FF:000025">
    <property type="entry name" value="HAD hydrolase, family IB"/>
    <property type="match status" value="1"/>
</dbReference>
<comment type="similarity">
    <text evidence="2">Belongs to the HAD-like hydrolase superfamily. SerB family.</text>
</comment>
<evidence type="ECO:0000313" key="11">
    <source>
        <dbReference type="EMBL" id="KPX20809.1"/>
    </source>
</evidence>
<dbReference type="InterPro" id="IPR050582">
    <property type="entry name" value="HAD-like_SerB"/>
</dbReference>
<dbReference type="GO" id="GO:0046872">
    <property type="term" value="F:metal ion binding"/>
    <property type="evidence" value="ECO:0007669"/>
    <property type="project" value="UniProtKB-KW"/>
</dbReference>
<evidence type="ECO:0000313" key="12">
    <source>
        <dbReference type="Proteomes" id="UP000050346"/>
    </source>
</evidence>
<dbReference type="Proteomes" id="UP000050346">
    <property type="component" value="Unassembled WGS sequence"/>
</dbReference>
<dbReference type="EMBL" id="LJQG01000113">
    <property type="protein sequence ID" value="KPX20809.1"/>
    <property type="molecule type" value="Genomic_DNA"/>
</dbReference>
<evidence type="ECO:0000256" key="8">
    <source>
        <dbReference type="ARBA" id="ARBA00033209"/>
    </source>
</evidence>
<evidence type="ECO:0000256" key="2">
    <source>
        <dbReference type="ARBA" id="ARBA00009184"/>
    </source>
</evidence>
<accession>A0A0P9PJE6</accession>
<evidence type="ECO:0000256" key="3">
    <source>
        <dbReference type="ARBA" id="ARBA00013085"/>
    </source>
</evidence>
<comment type="catalytic activity">
    <reaction evidence="9">
        <text>L-histidinol phosphate + H2O = L-histidinol + phosphate</text>
        <dbReference type="Rhea" id="RHEA:14465"/>
        <dbReference type="ChEBI" id="CHEBI:15377"/>
        <dbReference type="ChEBI" id="CHEBI:43474"/>
        <dbReference type="ChEBI" id="CHEBI:57699"/>
        <dbReference type="ChEBI" id="CHEBI:57980"/>
        <dbReference type="EC" id="3.1.3.15"/>
    </reaction>
    <physiologicalReaction direction="left-to-right" evidence="9">
        <dbReference type="Rhea" id="RHEA:14466"/>
    </physiologicalReaction>
</comment>
<gene>
    <name evidence="11" type="ORF">ALO71_04723</name>
</gene>
<proteinExistence type="inferred from homology"/>
<evidence type="ECO:0000256" key="7">
    <source>
        <dbReference type="ARBA" id="ARBA00022842"/>
    </source>
</evidence>
<dbReference type="InterPro" id="IPR036412">
    <property type="entry name" value="HAD-like_sf"/>
</dbReference>
<dbReference type="NCBIfam" id="TIGR01490">
    <property type="entry name" value="HAD-SF-IB-hyp1"/>
    <property type="match status" value="1"/>
</dbReference>
<dbReference type="PANTHER" id="PTHR43344:SF13">
    <property type="entry name" value="PHOSPHATASE RV3661-RELATED"/>
    <property type="match status" value="1"/>
</dbReference>
<dbReference type="Gene3D" id="1.20.1440.100">
    <property type="entry name" value="SG protein - dephosphorylation function"/>
    <property type="match status" value="1"/>
</dbReference>
<dbReference type="InterPro" id="IPR023214">
    <property type="entry name" value="HAD_sf"/>
</dbReference>
<name>A0A0P9PJE6_PSEA0</name>